<dbReference type="Proteomes" id="UP000243884">
    <property type="component" value="Unassembled WGS sequence"/>
</dbReference>
<evidence type="ECO:0000259" key="6">
    <source>
        <dbReference type="Pfam" id="PF04069"/>
    </source>
</evidence>
<evidence type="ECO:0000313" key="7">
    <source>
        <dbReference type="EMBL" id="SMC40142.1"/>
    </source>
</evidence>
<dbReference type="InterPro" id="IPR007210">
    <property type="entry name" value="ABC_Gly_betaine_transp_sub-bd"/>
</dbReference>
<sequence length="293" mass="32088">MFKKIVLGLIAILGLALTFGSAGAFESTANFGGDSNEGGTVTLSYVEWDTEVASTHVIAEVLKDEGFNVNVIPLDNAVMWQAVANGEADGMVGAWLPLTHGEQFDEYGDQMEDLGKNLEGAITGLVVPTYMEDVNSIEDLTDEAGKKITGIEPGAGVMNATEKALEEYPNLSDWSLESSSSGAMATALGQAIDNKDEIVVTGWSPHWKFQKYDLKYLDDPKGIFGDGEEIHTMVREGLKEDNPRAYQILDQFEWDLEDMESVMVDIHDGKDPQQAARDWVDNNQDKVEAWVAE</sequence>
<dbReference type="AlphaFoldDB" id="A0A1W1YVN5"/>
<evidence type="ECO:0000256" key="4">
    <source>
        <dbReference type="ARBA" id="ARBA00023136"/>
    </source>
</evidence>
<evidence type="ECO:0000256" key="5">
    <source>
        <dbReference type="SAM" id="SignalP"/>
    </source>
</evidence>
<keyword evidence="2" id="KW-0813">Transport</keyword>
<dbReference type="RefSeq" id="WP_407639096.1">
    <property type="nucleotide sequence ID" value="NZ_FWXK01000004.1"/>
</dbReference>
<dbReference type="CDD" id="cd13639">
    <property type="entry name" value="PBP2_OpuAC_like"/>
    <property type="match status" value="1"/>
</dbReference>
<dbReference type="GO" id="GO:0015226">
    <property type="term" value="F:carnitine transmembrane transporter activity"/>
    <property type="evidence" value="ECO:0007669"/>
    <property type="project" value="TreeGrafter"/>
</dbReference>
<proteinExistence type="predicted"/>
<keyword evidence="3" id="KW-1003">Cell membrane</keyword>
<feature type="domain" description="ABC-type glycine betaine transport system substrate-binding" evidence="6">
    <location>
        <begin position="40"/>
        <end position="281"/>
    </location>
</feature>
<name>A0A1W1YVN5_9LACT</name>
<evidence type="ECO:0000313" key="8">
    <source>
        <dbReference type="Proteomes" id="UP000243884"/>
    </source>
</evidence>
<keyword evidence="4" id="KW-0472">Membrane</keyword>
<accession>A0A1W1YVN5</accession>
<evidence type="ECO:0000256" key="2">
    <source>
        <dbReference type="ARBA" id="ARBA00022448"/>
    </source>
</evidence>
<evidence type="ECO:0000256" key="3">
    <source>
        <dbReference type="ARBA" id="ARBA00022475"/>
    </source>
</evidence>
<keyword evidence="5" id="KW-0732">Signal</keyword>
<dbReference type="PANTHER" id="PTHR47737:SF1">
    <property type="entry name" value="GLYCINE BETAINE_PROLINE BETAINE TRANSPORT SYSTEM PERMEASE PROTEIN PROW"/>
    <property type="match status" value="1"/>
</dbReference>
<dbReference type="GO" id="GO:0015871">
    <property type="term" value="P:choline transport"/>
    <property type="evidence" value="ECO:0007669"/>
    <property type="project" value="TreeGrafter"/>
</dbReference>
<dbReference type="GO" id="GO:0031460">
    <property type="term" value="P:glycine betaine transport"/>
    <property type="evidence" value="ECO:0007669"/>
    <property type="project" value="TreeGrafter"/>
</dbReference>
<reference evidence="8" key="1">
    <citation type="submission" date="2017-04" db="EMBL/GenBank/DDBJ databases">
        <authorList>
            <person name="Varghese N."/>
            <person name="Submissions S."/>
        </authorList>
    </citation>
    <scope>NUCLEOTIDE SEQUENCE [LARGE SCALE GENOMIC DNA]</scope>
    <source>
        <strain evidence="8">DSM 21500</strain>
    </source>
</reference>
<dbReference type="Pfam" id="PF04069">
    <property type="entry name" value="OpuAC"/>
    <property type="match status" value="1"/>
</dbReference>
<organism evidence="7 8">
    <name type="scientific">Aerococcus suis</name>
    <dbReference type="NCBI Taxonomy" id="371602"/>
    <lineage>
        <taxon>Bacteria</taxon>
        <taxon>Bacillati</taxon>
        <taxon>Bacillota</taxon>
        <taxon>Bacilli</taxon>
        <taxon>Lactobacillales</taxon>
        <taxon>Aerococcaceae</taxon>
        <taxon>Aerococcus</taxon>
    </lineage>
</organism>
<keyword evidence="8" id="KW-1185">Reference proteome</keyword>
<dbReference type="EMBL" id="FWXK01000004">
    <property type="protein sequence ID" value="SMC40142.1"/>
    <property type="molecule type" value="Genomic_DNA"/>
</dbReference>
<evidence type="ECO:0000256" key="1">
    <source>
        <dbReference type="ARBA" id="ARBA00004236"/>
    </source>
</evidence>
<dbReference type="STRING" id="371602.SAMN04487984_0942"/>
<gene>
    <name evidence="7" type="ORF">SAMN04487984_0942</name>
</gene>
<dbReference type="Gene3D" id="3.40.190.10">
    <property type="entry name" value="Periplasmic binding protein-like II"/>
    <property type="match status" value="1"/>
</dbReference>
<feature type="chain" id="PRO_5012213011" evidence="5">
    <location>
        <begin position="25"/>
        <end position="293"/>
    </location>
</feature>
<comment type="subcellular location">
    <subcellularLocation>
        <location evidence="1">Cell membrane</location>
    </subcellularLocation>
</comment>
<dbReference type="Gene3D" id="3.40.190.100">
    <property type="entry name" value="Glycine betaine-binding periplasmic protein, domain 2"/>
    <property type="match status" value="1"/>
</dbReference>
<dbReference type="PANTHER" id="PTHR47737">
    <property type="entry name" value="GLYCINE BETAINE/PROLINE BETAINE TRANSPORT SYSTEM PERMEASE PROTEIN PROW"/>
    <property type="match status" value="1"/>
</dbReference>
<dbReference type="GO" id="GO:0005275">
    <property type="term" value="F:amine transmembrane transporter activity"/>
    <property type="evidence" value="ECO:0007669"/>
    <property type="project" value="TreeGrafter"/>
</dbReference>
<dbReference type="GO" id="GO:0043190">
    <property type="term" value="C:ATP-binding cassette (ABC) transporter complex"/>
    <property type="evidence" value="ECO:0007669"/>
    <property type="project" value="InterPro"/>
</dbReference>
<feature type="signal peptide" evidence="5">
    <location>
        <begin position="1"/>
        <end position="24"/>
    </location>
</feature>
<protein>
    <submittedName>
        <fullName evidence="7">Glycine betaine/proline transport system substrate-binding protein</fullName>
    </submittedName>
</protein>
<dbReference type="SUPFAM" id="SSF53850">
    <property type="entry name" value="Periplasmic binding protein-like II"/>
    <property type="match status" value="1"/>
</dbReference>